<dbReference type="PROSITE" id="PS50042">
    <property type="entry name" value="CNMP_BINDING_3"/>
    <property type="match status" value="2"/>
</dbReference>
<organism evidence="2 3">
    <name type="scientific">Candidatus Abyssobacteria bacterium SURF_17</name>
    <dbReference type="NCBI Taxonomy" id="2093361"/>
    <lineage>
        <taxon>Bacteria</taxon>
        <taxon>Pseudomonadati</taxon>
        <taxon>Candidatus Hydrogenedentota</taxon>
        <taxon>Candidatus Abyssobacteria</taxon>
    </lineage>
</organism>
<dbReference type="Pfam" id="PF00027">
    <property type="entry name" value="cNMP_binding"/>
    <property type="match status" value="2"/>
</dbReference>
<proteinExistence type="predicted"/>
<accession>A0A419F5Z1</accession>
<dbReference type="AlphaFoldDB" id="A0A419F5Z1"/>
<dbReference type="InterPro" id="IPR050397">
    <property type="entry name" value="Env_Response_Regulators"/>
</dbReference>
<dbReference type="Gene3D" id="2.60.120.10">
    <property type="entry name" value="Jelly Rolls"/>
    <property type="match status" value="2"/>
</dbReference>
<gene>
    <name evidence="2" type="ORF">C4532_03400</name>
</gene>
<evidence type="ECO:0000259" key="1">
    <source>
        <dbReference type="PROSITE" id="PS50042"/>
    </source>
</evidence>
<dbReference type="Proteomes" id="UP000285961">
    <property type="component" value="Unassembled WGS sequence"/>
</dbReference>
<dbReference type="PANTHER" id="PTHR24567">
    <property type="entry name" value="CRP FAMILY TRANSCRIPTIONAL REGULATORY PROTEIN"/>
    <property type="match status" value="1"/>
</dbReference>
<dbReference type="SUPFAM" id="SSF51206">
    <property type="entry name" value="cAMP-binding domain-like"/>
    <property type="match status" value="2"/>
</dbReference>
<evidence type="ECO:0000313" key="2">
    <source>
        <dbReference type="EMBL" id="RJP73882.1"/>
    </source>
</evidence>
<dbReference type="InterPro" id="IPR014710">
    <property type="entry name" value="RmlC-like_jellyroll"/>
</dbReference>
<dbReference type="EMBL" id="QZKI01000022">
    <property type="protein sequence ID" value="RJP73882.1"/>
    <property type="molecule type" value="Genomic_DNA"/>
</dbReference>
<comment type="caution">
    <text evidence="2">The sequence shown here is derived from an EMBL/GenBank/DDBJ whole genome shotgun (WGS) entry which is preliminary data.</text>
</comment>
<dbReference type="InterPro" id="IPR000595">
    <property type="entry name" value="cNMP-bd_dom"/>
</dbReference>
<dbReference type="CDD" id="cd00038">
    <property type="entry name" value="CAP_ED"/>
    <property type="match status" value="2"/>
</dbReference>
<name>A0A419F5Z1_9BACT</name>
<evidence type="ECO:0000313" key="3">
    <source>
        <dbReference type="Proteomes" id="UP000285961"/>
    </source>
</evidence>
<protein>
    <recommendedName>
        <fullName evidence="1">Cyclic nucleotide-binding domain-containing protein</fullName>
    </recommendedName>
</protein>
<reference evidence="2 3" key="1">
    <citation type="journal article" date="2017" name="ISME J.">
        <title>Energy and carbon metabolisms in a deep terrestrial subsurface fluid microbial community.</title>
        <authorList>
            <person name="Momper L."/>
            <person name="Jungbluth S.P."/>
            <person name="Lee M.D."/>
            <person name="Amend J.P."/>
        </authorList>
    </citation>
    <scope>NUCLEOTIDE SEQUENCE [LARGE SCALE GENOMIC DNA]</scope>
    <source>
        <strain evidence="2">SURF_17</strain>
    </source>
</reference>
<dbReference type="GO" id="GO:0003700">
    <property type="term" value="F:DNA-binding transcription factor activity"/>
    <property type="evidence" value="ECO:0007669"/>
    <property type="project" value="TreeGrafter"/>
</dbReference>
<dbReference type="InterPro" id="IPR018490">
    <property type="entry name" value="cNMP-bd_dom_sf"/>
</dbReference>
<dbReference type="PANTHER" id="PTHR24567:SF74">
    <property type="entry name" value="HTH-TYPE TRANSCRIPTIONAL REGULATOR ARCR"/>
    <property type="match status" value="1"/>
</dbReference>
<dbReference type="GO" id="GO:0005829">
    <property type="term" value="C:cytosol"/>
    <property type="evidence" value="ECO:0007669"/>
    <property type="project" value="TreeGrafter"/>
</dbReference>
<sequence>MLFFKKKQDIGRIYEGLSSSQMKHLNKAGIQEWFVKDAPVFRKGQAGKEMFIIVEGAVRIVDDTVTPPKEIAVLHEGELFGELSLTAKETKRSTKAISLQRSASAIAAKDTTMFVIEEDAFRSLLDNQPDLASKLLMNLFYITGERLREAIRGKLIAEGTPTPKLIKGLKDEEKRKLLKYSNVIRLPKGQPLFREGEVGTDMYYVLSGIIELWKKERGQNRRLTVMGEGDMFGELGLITKKGRMASAVAGSDAELLAIGEEGLTKLRKRNPDIATKVFLNLFRITTARMRSLILPLV</sequence>
<feature type="domain" description="Cyclic nucleotide-binding" evidence="1">
    <location>
        <begin position="165"/>
        <end position="284"/>
    </location>
</feature>
<dbReference type="SMART" id="SM00100">
    <property type="entry name" value="cNMP"/>
    <property type="match status" value="2"/>
</dbReference>
<feature type="domain" description="Cyclic nucleotide-binding" evidence="1">
    <location>
        <begin position="13"/>
        <end position="142"/>
    </location>
</feature>